<dbReference type="AlphaFoldDB" id="A0A9Q1CJ26"/>
<dbReference type="Proteomes" id="UP001152320">
    <property type="component" value="Chromosome 2"/>
</dbReference>
<dbReference type="InterPro" id="IPR028002">
    <property type="entry name" value="Myb_DNA-bind_5"/>
</dbReference>
<protein>
    <recommendedName>
        <fullName evidence="1">Myb/SANT-like DNA-binding domain-containing protein</fullName>
    </recommendedName>
</protein>
<dbReference type="EMBL" id="JAIZAY010000002">
    <property type="protein sequence ID" value="KAJ8046188.1"/>
    <property type="molecule type" value="Genomic_DNA"/>
</dbReference>
<feature type="domain" description="Myb/SANT-like DNA-binding" evidence="1">
    <location>
        <begin position="18"/>
        <end position="58"/>
    </location>
</feature>
<evidence type="ECO:0000259" key="1">
    <source>
        <dbReference type="Pfam" id="PF13873"/>
    </source>
</evidence>
<keyword evidence="3" id="KW-1185">Reference proteome</keyword>
<sequence length="69" mass="8015">MSRMATLQHIVVRLFQVEERKARYWQKCADVVNGIGSKGRDWKKVRKQWFALKDKAKKLKGEKAGNIVG</sequence>
<organism evidence="2 3">
    <name type="scientific">Holothuria leucospilota</name>
    <name type="common">Black long sea cucumber</name>
    <name type="synonym">Mertensiothuria leucospilota</name>
    <dbReference type="NCBI Taxonomy" id="206669"/>
    <lineage>
        <taxon>Eukaryota</taxon>
        <taxon>Metazoa</taxon>
        <taxon>Echinodermata</taxon>
        <taxon>Eleutherozoa</taxon>
        <taxon>Echinozoa</taxon>
        <taxon>Holothuroidea</taxon>
        <taxon>Aspidochirotacea</taxon>
        <taxon>Aspidochirotida</taxon>
        <taxon>Holothuriidae</taxon>
        <taxon>Holothuria</taxon>
    </lineage>
</organism>
<proteinExistence type="predicted"/>
<dbReference type="Pfam" id="PF13873">
    <property type="entry name" value="Myb_DNA-bind_5"/>
    <property type="match status" value="1"/>
</dbReference>
<evidence type="ECO:0000313" key="2">
    <source>
        <dbReference type="EMBL" id="KAJ8046188.1"/>
    </source>
</evidence>
<accession>A0A9Q1CJ26</accession>
<gene>
    <name evidence="2" type="ORF">HOLleu_04789</name>
</gene>
<evidence type="ECO:0000313" key="3">
    <source>
        <dbReference type="Proteomes" id="UP001152320"/>
    </source>
</evidence>
<comment type="caution">
    <text evidence="2">The sequence shown here is derived from an EMBL/GenBank/DDBJ whole genome shotgun (WGS) entry which is preliminary data.</text>
</comment>
<reference evidence="2" key="1">
    <citation type="submission" date="2021-10" db="EMBL/GenBank/DDBJ databases">
        <title>Tropical sea cucumber genome reveals ecological adaptation and Cuvierian tubules defense mechanism.</title>
        <authorList>
            <person name="Chen T."/>
        </authorList>
    </citation>
    <scope>NUCLEOTIDE SEQUENCE</scope>
    <source>
        <strain evidence="2">Nanhai2018</strain>
        <tissue evidence="2">Muscle</tissue>
    </source>
</reference>
<name>A0A9Q1CJ26_HOLLE</name>